<organism evidence="3 4">
    <name type="scientific">Nocardioides silvaticus</name>
    <dbReference type="NCBI Taxonomy" id="2201891"/>
    <lineage>
        <taxon>Bacteria</taxon>
        <taxon>Bacillati</taxon>
        <taxon>Actinomycetota</taxon>
        <taxon>Actinomycetes</taxon>
        <taxon>Propionibacteriales</taxon>
        <taxon>Nocardioidaceae</taxon>
        <taxon>Nocardioides</taxon>
    </lineage>
</organism>
<evidence type="ECO:0000259" key="2">
    <source>
        <dbReference type="Pfam" id="PF09339"/>
    </source>
</evidence>
<dbReference type="InterPro" id="IPR005471">
    <property type="entry name" value="Tscrpt_reg_IclR_N"/>
</dbReference>
<dbReference type="Gene3D" id="3.30.420.40">
    <property type="match status" value="2"/>
</dbReference>
<dbReference type="GO" id="GO:0006355">
    <property type="term" value="P:regulation of DNA-templated transcription"/>
    <property type="evidence" value="ECO:0007669"/>
    <property type="project" value="InterPro"/>
</dbReference>
<dbReference type="AlphaFoldDB" id="A0A316TFS7"/>
<evidence type="ECO:0000313" key="3">
    <source>
        <dbReference type="EMBL" id="PWN01352.1"/>
    </source>
</evidence>
<dbReference type="InterPro" id="IPR049874">
    <property type="entry name" value="ROK_cs"/>
</dbReference>
<dbReference type="InterPro" id="IPR036390">
    <property type="entry name" value="WH_DNA-bd_sf"/>
</dbReference>
<dbReference type="OrthoDB" id="3189808at2"/>
<gene>
    <name evidence="3" type="ORF">DJ010_19545</name>
</gene>
<dbReference type="Gene3D" id="1.10.10.10">
    <property type="entry name" value="Winged helix-like DNA-binding domain superfamily/Winged helix DNA-binding domain"/>
    <property type="match status" value="1"/>
</dbReference>
<dbReference type="InterPro" id="IPR043129">
    <property type="entry name" value="ATPase_NBD"/>
</dbReference>
<reference evidence="3 4" key="1">
    <citation type="submission" date="2018-05" db="EMBL/GenBank/DDBJ databases">
        <title>Nocardioides silvaticus genome.</title>
        <authorList>
            <person name="Li C."/>
            <person name="Wang G."/>
        </authorList>
    </citation>
    <scope>NUCLEOTIDE SEQUENCE [LARGE SCALE GENOMIC DNA]</scope>
    <source>
        <strain evidence="3 4">CCTCC AB 2018079</strain>
    </source>
</reference>
<dbReference type="PANTHER" id="PTHR18964:SF173">
    <property type="entry name" value="GLUCOKINASE"/>
    <property type="match status" value="1"/>
</dbReference>
<dbReference type="Pfam" id="PF09339">
    <property type="entry name" value="HTH_IclR"/>
    <property type="match status" value="1"/>
</dbReference>
<dbReference type="PANTHER" id="PTHR18964">
    <property type="entry name" value="ROK (REPRESSOR, ORF, KINASE) FAMILY"/>
    <property type="match status" value="1"/>
</dbReference>
<dbReference type="SUPFAM" id="SSF53067">
    <property type="entry name" value="Actin-like ATPase domain"/>
    <property type="match status" value="1"/>
</dbReference>
<name>A0A316TFS7_9ACTN</name>
<keyword evidence="4" id="KW-1185">Reference proteome</keyword>
<dbReference type="InterPro" id="IPR036388">
    <property type="entry name" value="WH-like_DNA-bd_sf"/>
</dbReference>
<dbReference type="GO" id="GO:0016301">
    <property type="term" value="F:kinase activity"/>
    <property type="evidence" value="ECO:0007669"/>
    <property type="project" value="UniProtKB-KW"/>
</dbReference>
<dbReference type="SUPFAM" id="SSF46785">
    <property type="entry name" value="Winged helix' DNA-binding domain"/>
    <property type="match status" value="1"/>
</dbReference>
<dbReference type="GO" id="GO:0003677">
    <property type="term" value="F:DNA binding"/>
    <property type="evidence" value="ECO:0007669"/>
    <property type="project" value="InterPro"/>
</dbReference>
<proteinExistence type="inferred from homology"/>
<dbReference type="Pfam" id="PF00480">
    <property type="entry name" value="ROK"/>
    <property type="match status" value="1"/>
</dbReference>
<protein>
    <submittedName>
        <fullName evidence="3">Sugar kinase</fullName>
    </submittedName>
</protein>
<evidence type="ECO:0000256" key="1">
    <source>
        <dbReference type="ARBA" id="ARBA00006479"/>
    </source>
</evidence>
<dbReference type="InterPro" id="IPR000600">
    <property type="entry name" value="ROK"/>
</dbReference>
<sequence length="389" mass="40057">MRASDVFDLLRDGEPRTRAQLAEVTGLARSTISARLDALVRLGLVVPYGGVSTGGRPPSLIAFNPGARVVAGIDLGATHASAALADLDGRILGDRWAQLDIAAGPEHVLSWVEETIAALLTESGRPRTDLAAIGIGLPGPVEHDTGRAINPPIMPGWDRYDVPGRVQRSYDVPVLVDNDVNIMALGEQHAHLRDVDDLVFIKIGTGIGAGIISGGALQRGAQGTAGDLGHVFLPRGAEVTCRCGNQGCLEAVAAVPALATAIRGAGVEVAEDHDVVPLVRSGNAQAIQVVRQSGRDLGEVLATLVNLINPSVIVIGGALAGAGESVLAGIREIVYRRSLPLATQNLHITTSQAGQRAGVIGAAALAIGHVLSPDSIERAVEVSGLAVAE</sequence>
<dbReference type="EMBL" id="QGDD01000010">
    <property type="protein sequence ID" value="PWN01352.1"/>
    <property type="molecule type" value="Genomic_DNA"/>
</dbReference>
<accession>A0A316TFS7</accession>
<dbReference type="CDD" id="cd00090">
    <property type="entry name" value="HTH_ARSR"/>
    <property type="match status" value="1"/>
</dbReference>
<keyword evidence="3" id="KW-0418">Kinase</keyword>
<dbReference type="PROSITE" id="PS01125">
    <property type="entry name" value="ROK"/>
    <property type="match status" value="1"/>
</dbReference>
<dbReference type="InterPro" id="IPR011991">
    <property type="entry name" value="ArsR-like_HTH"/>
</dbReference>
<comment type="similarity">
    <text evidence="1">Belongs to the ROK (NagC/XylR) family.</text>
</comment>
<dbReference type="RefSeq" id="WP_109696918.1">
    <property type="nucleotide sequence ID" value="NZ_QGDD01000010.1"/>
</dbReference>
<feature type="domain" description="HTH iclR-type" evidence="2">
    <location>
        <begin position="2"/>
        <end position="46"/>
    </location>
</feature>
<comment type="caution">
    <text evidence="3">The sequence shown here is derived from an EMBL/GenBank/DDBJ whole genome shotgun (WGS) entry which is preliminary data.</text>
</comment>
<evidence type="ECO:0000313" key="4">
    <source>
        <dbReference type="Proteomes" id="UP000245507"/>
    </source>
</evidence>
<keyword evidence="3" id="KW-0808">Transferase</keyword>
<dbReference type="Proteomes" id="UP000245507">
    <property type="component" value="Unassembled WGS sequence"/>
</dbReference>